<proteinExistence type="predicted"/>
<gene>
    <name evidence="2" type="ORF">GKE90_18970</name>
</gene>
<sequence length="118" mass="13968">MMISNDSERYLNYYIESIQFQGRLQINAIKELVNNKGQGAEYISSSFDPEDEDFREGYVTLYFWKPAVEKDVMAFIDKREFFKAISKISKEFIEKEPRIKTELEGYLKQLQNTLNISD</sequence>
<organism evidence="2 3">
    <name type="scientific">Flavonifractor plautii</name>
    <name type="common">Fusobacterium plautii</name>
    <dbReference type="NCBI Taxonomy" id="292800"/>
    <lineage>
        <taxon>Bacteria</taxon>
        <taxon>Bacillati</taxon>
        <taxon>Bacillota</taxon>
        <taxon>Clostridia</taxon>
        <taxon>Eubacteriales</taxon>
        <taxon>Oscillospiraceae</taxon>
        <taxon>Flavonifractor</taxon>
    </lineage>
</organism>
<dbReference type="AlphaFoldDB" id="A0A6I2RM31"/>
<dbReference type="Pfam" id="PF18624">
    <property type="entry name" value="CdiI_4"/>
    <property type="match status" value="1"/>
</dbReference>
<comment type="caution">
    <text evidence="2">The sequence shown here is derived from an EMBL/GenBank/DDBJ whole genome shotgun (WGS) entry which is preliminary data.</text>
</comment>
<dbReference type="RefSeq" id="WP_154250902.1">
    <property type="nucleotide sequence ID" value="NZ_JADMVC010000028.1"/>
</dbReference>
<dbReference type="Proteomes" id="UP000429811">
    <property type="component" value="Unassembled WGS sequence"/>
</dbReference>
<dbReference type="InterPro" id="IPR041256">
    <property type="entry name" value="CdiI_4"/>
</dbReference>
<dbReference type="EMBL" id="WKPO01000042">
    <property type="protein sequence ID" value="MSB50746.1"/>
    <property type="molecule type" value="Genomic_DNA"/>
</dbReference>
<protein>
    <recommendedName>
        <fullName evidence="1">CDI immunity protein domain-containing protein</fullName>
    </recommendedName>
</protein>
<reference evidence="2 3" key="1">
    <citation type="journal article" date="2019" name="Nat. Med.">
        <title>A library of human gut bacterial isolates paired with longitudinal multiomics data enables mechanistic microbiome research.</title>
        <authorList>
            <person name="Poyet M."/>
            <person name="Groussin M."/>
            <person name="Gibbons S.M."/>
            <person name="Avila-Pacheco J."/>
            <person name="Jiang X."/>
            <person name="Kearney S.M."/>
            <person name="Perrotta A.R."/>
            <person name="Berdy B."/>
            <person name="Zhao S."/>
            <person name="Lieberman T.D."/>
            <person name="Swanson P.K."/>
            <person name="Smith M."/>
            <person name="Roesemann S."/>
            <person name="Alexander J.E."/>
            <person name="Rich S.A."/>
            <person name="Livny J."/>
            <person name="Vlamakis H."/>
            <person name="Clish C."/>
            <person name="Bullock K."/>
            <person name="Deik A."/>
            <person name="Scott J."/>
            <person name="Pierce K.A."/>
            <person name="Xavier R.J."/>
            <person name="Alm E.J."/>
        </authorList>
    </citation>
    <scope>NUCLEOTIDE SEQUENCE [LARGE SCALE GENOMIC DNA]</scope>
    <source>
        <strain evidence="2 3">BIOML-A5</strain>
    </source>
</reference>
<name>A0A6I2RM31_FLAPL</name>
<evidence type="ECO:0000313" key="2">
    <source>
        <dbReference type="EMBL" id="MSB50746.1"/>
    </source>
</evidence>
<accession>A0A6I2RM31</accession>
<evidence type="ECO:0000259" key="1">
    <source>
        <dbReference type="Pfam" id="PF18624"/>
    </source>
</evidence>
<feature type="domain" description="CDI immunity protein" evidence="1">
    <location>
        <begin position="18"/>
        <end position="107"/>
    </location>
</feature>
<evidence type="ECO:0000313" key="3">
    <source>
        <dbReference type="Proteomes" id="UP000429811"/>
    </source>
</evidence>